<sequence length="211" mass="24324">FFFIIIVCVIFLISWHNRLHTILVSIVSKMIVNGLSNFFIIATLLIIVFSGSLEINCPTVRNMNTVTQFEIFVPMKPMKDNNTRKNVQPDFNLLRNNIKVSNCALHASKCTDDINNISSTKTNITKQSLGTQYKYTVQVSTFADWTNRYNDTSATEEWRVKSTHVNVTKLCTIYVYAIFEKPQCYIQEINITCFSKVFPEALCKFNITIYD</sequence>
<dbReference type="Proteomes" id="UP001233172">
    <property type="component" value="Unassembled WGS sequence"/>
</dbReference>
<keyword evidence="1" id="KW-0812">Transmembrane</keyword>
<keyword evidence="1" id="KW-1133">Transmembrane helix</keyword>
<feature type="non-terminal residue" evidence="2">
    <location>
        <position position="1"/>
    </location>
</feature>
<keyword evidence="3" id="KW-1185">Reference proteome</keyword>
<gene>
    <name evidence="2" type="ORF">Bpfe_001328</name>
</gene>
<reference evidence="2" key="1">
    <citation type="journal article" date="2023" name="PLoS Negl. Trop. Dis.">
        <title>A genome sequence for Biomphalaria pfeifferi, the major vector snail for the human-infecting parasite Schistosoma mansoni.</title>
        <authorList>
            <person name="Bu L."/>
            <person name="Lu L."/>
            <person name="Laidemitt M.R."/>
            <person name="Zhang S.M."/>
            <person name="Mutuku M."/>
            <person name="Mkoji G."/>
            <person name="Steinauer M."/>
            <person name="Loker E.S."/>
        </authorList>
    </citation>
    <scope>NUCLEOTIDE SEQUENCE</scope>
    <source>
        <strain evidence="2">KasaAsao</strain>
    </source>
</reference>
<feature type="non-terminal residue" evidence="2">
    <location>
        <position position="211"/>
    </location>
</feature>
<dbReference type="AlphaFoldDB" id="A0AAD8CA05"/>
<protein>
    <submittedName>
        <fullName evidence="2">Uncharacterized protein</fullName>
    </submittedName>
</protein>
<proteinExistence type="predicted"/>
<reference evidence="2" key="2">
    <citation type="submission" date="2023-04" db="EMBL/GenBank/DDBJ databases">
        <authorList>
            <person name="Bu L."/>
            <person name="Lu L."/>
            <person name="Laidemitt M.R."/>
            <person name="Zhang S.M."/>
            <person name="Mutuku M."/>
            <person name="Mkoji G."/>
            <person name="Steinauer M."/>
            <person name="Loker E.S."/>
        </authorList>
    </citation>
    <scope>NUCLEOTIDE SEQUENCE</scope>
    <source>
        <strain evidence="2">KasaAsao</strain>
        <tissue evidence="2">Whole Snail</tissue>
    </source>
</reference>
<organism evidence="2 3">
    <name type="scientific">Biomphalaria pfeifferi</name>
    <name type="common">Bloodfluke planorb</name>
    <name type="synonym">Freshwater snail</name>
    <dbReference type="NCBI Taxonomy" id="112525"/>
    <lineage>
        <taxon>Eukaryota</taxon>
        <taxon>Metazoa</taxon>
        <taxon>Spiralia</taxon>
        <taxon>Lophotrochozoa</taxon>
        <taxon>Mollusca</taxon>
        <taxon>Gastropoda</taxon>
        <taxon>Heterobranchia</taxon>
        <taxon>Euthyneura</taxon>
        <taxon>Panpulmonata</taxon>
        <taxon>Hygrophila</taxon>
        <taxon>Lymnaeoidea</taxon>
        <taxon>Planorbidae</taxon>
        <taxon>Biomphalaria</taxon>
    </lineage>
</organism>
<name>A0AAD8CA05_BIOPF</name>
<comment type="caution">
    <text evidence="2">The sequence shown here is derived from an EMBL/GenBank/DDBJ whole genome shotgun (WGS) entry which is preliminary data.</text>
</comment>
<evidence type="ECO:0000313" key="3">
    <source>
        <dbReference type="Proteomes" id="UP001233172"/>
    </source>
</evidence>
<evidence type="ECO:0000256" key="1">
    <source>
        <dbReference type="SAM" id="Phobius"/>
    </source>
</evidence>
<evidence type="ECO:0000313" key="2">
    <source>
        <dbReference type="EMBL" id="KAK0069146.1"/>
    </source>
</evidence>
<keyword evidence="1" id="KW-0472">Membrane</keyword>
<feature type="transmembrane region" description="Helical" evidence="1">
    <location>
        <begin position="31"/>
        <end position="53"/>
    </location>
</feature>
<accession>A0AAD8CA05</accession>
<dbReference type="EMBL" id="JASAOG010000003">
    <property type="protein sequence ID" value="KAK0069146.1"/>
    <property type="molecule type" value="Genomic_DNA"/>
</dbReference>